<protein>
    <submittedName>
        <fullName evidence="3">NACHT domain-containing protein</fullName>
    </submittedName>
</protein>
<sequence>MAKRPTYADALKILGKDDSTLLDLAEKLVDGGLGMLGVPDLFGLRTELVSKGREALNSLRERVSGVGRWDRTERIDAAHHLLIVTSYVEAVDEVLGDPECRSGLSAAGADPDELHGRILDVIRDHPVLGLDIDGGVILAGGGGMPIAVGHPGELDFSEPMPENAPPGDPGHMDWRGRISAVAARRYRESYLRLAAEMPEFGVWAAFHRDKAARTRLDAVSAGLDRLHGLLEATSTGRPIERRRRELAAAYRAVLDRPVLNSDDTPGSFTLPTLEHAYLAPRGSLAAARPSARPSEDAWWAEFPTVDDLQSVLAYLLTRIEATEAPLVILGHPGAGKSKLTEMLAARLPESDFVAVRVELRTVSPNAPIHAQIDEGLAATLHTPTSWRDLAESADGAIPVVILDGFDELLQATGVNRSDYLEQVQRFQEQQRAMGEPVIVIVTSRTVVADRMRFPTGAPIVRLEPFSEAQIGQMIDIWNDSNAAALAAAGLRPPTLASVLPYRELAEQPLLLLMLLIYDVDGNALQESASRFSRAELYEELLTMFARREVNKHAAHLPERDRDARIAEELNRLEIVAMAMFARGRQTVTAAELENDLAVLLPDAAVRPGDTAGLHGAVSDADQVLGRFFFVHESRARVQAGSASVYEFLHATFGEYLVARMVTSALRDLAVDRRLNARRRFTAPLDDGLFYALTSFAALGGRAAVVEFAADLLTGELADAPEARADLRELLIELFRDAPFPAPNRSFSDYLPQRLPITQRQGVHMANIAVLLTLVAEDGVDLKELFPDAAAPWQEWRGVAGLWRALPDSQWHGTLDTIRVRHTGFTHGGDARTVLERETGDPVNVGDCIGFELRSSRDDRLDVDDPYAVSIDYGSVTSKLLRSVALRANGTAARMTLMLLPYLRHTSADLGTWYSIDRRDRYDETPRLWAEAHDLLSLRLAPPDGDDEQRLRRFKRLLGTQELGRLELLVLRQAAEDLDARPGWMYRVGLCDLLLWHLSTVRAVVAGPQLAREKVEPVLARLRPHFESAPSSERVHDVSRIFADLDRLLSAREDPLEAGRPPSTSRGTGPAPDDTPAIRDSRDMPPGPRVESPFDAYEAVPDDSSPIWRGWNADWSSKRRRHRQGGGGDDQNSNPAGSA</sequence>
<dbReference type="Pfam" id="PF22738">
    <property type="entry name" value="NNH7"/>
    <property type="match status" value="2"/>
</dbReference>
<accession>A0ABV9DZG7</accession>
<dbReference type="SUPFAM" id="SSF52540">
    <property type="entry name" value="P-loop containing nucleoside triphosphate hydrolases"/>
    <property type="match status" value="1"/>
</dbReference>
<dbReference type="SMART" id="SM00382">
    <property type="entry name" value="AAA"/>
    <property type="match status" value="1"/>
</dbReference>
<dbReference type="InterPro" id="IPR003593">
    <property type="entry name" value="AAA+_ATPase"/>
</dbReference>
<dbReference type="Gene3D" id="3.40.50.300">
    <property type="entry name" value="P-loop containing nucleotide triphosphate hydrolases"/>
    <property type="match status" value="1"/>
</dbReference>
<dbReference type="InterPro" id="IPR027417">
    <property type="entry name" value="P-loop_NTPase"/>
</dbReference>
<dbReference type="RefSeq" id="WP_378577290.1">
    <property type="nucleotide sequence ID" value="NZ_JBHSFQ010000023.1"/>
</dbReference>
<evidence type="ECO:0000259" key="2">
    <source>
        <dbReference type="SMART" id="SM00382"/>
    </source>
</evidence>
<comment type="caution">
    <text evidence="3">The sequence shown here is derived from an EMBL/GenBank/DDBJ whole genome shotgun (WGS) entry which is preliminary data.</text>
</comment>
<dbReference type="Proteomes" id="UP001595923">
    <property type="component" value="Unassembled WGS sequence"/>
</dbReference>
<proteinExistence type="predicted"/>
<name>A0ABV9DZG7_9ACTN</name>
<evidence type="ECO:0000313" key="4">
    <source>
        <dbReference type="Proteomes" id="UP001595923"/>
    </source>
</evidence>
<keyword evidence="4" id="KW-1185">Reference proteome</keyword>
<evidence type="ECO:0000313" key="3">
    <source>
        <dbReference type="EMBL" id="MFC4564301.1"/>
    </source>
</evidence>
<evidence type="ECO:0000256" key="1">
    <source>
        <dbReference type="SAM" id="MobiDB-lite"/>
    </source>
</evidence>
<reference evidence="4" key="1">
    <citation type="journal article" date="2019" name="Int. J. Syst. Evol. Microbiol.">
        <title>The Global Catalogue of Microorganisms (GCM) 10K type strain sequencing project: providing services to taxonomists for standard genome sequencing and annotation.</title>
        <authorList>
            <consortium name="The Broad Institute Genomics Platform"/>
            <consortium name="The Broad Institute Genome Sequencing Center for Infectious Disease"/>
            <person name="Wu L."/>
            <person name="Ma J."/>
        </authorList>
    </citation>
    <scope>NUCLEOTIDE SEQUENCE [LARGE SCALE GENOMIC DNA]</scope>
    <source>
        <strain evidence="4">XZYJ18</strain>
    </source>
</reference>
<feature type="domain" description="AAA+ ATPase" evidence="2">
    <location>
        <begin position="322"/>
        <end position="466"/>
    </location>
</feature>
<dbReference type="EMBL" id="JBHSFQ010000023">
    <property type="protein sequence ID" value="MFC4564301.1"/>
    <property type="molecule type" value="Genomic_DNA"/>
</dbReference>
<dbReference type="InterPro" id="IPR054567">
    <property type="entry name" value="NNH7"/>
</dbReference>
<feature type="region of interest" description="Disordered" evidence="1">
    <location>
        <begin position="1051"/>
        <end position="1138"/>
    </location>
</feature>
<organism evidence="3 4">
    <name type="scientific">Nocardiopsis mangrovi</name>
    <dbReference type="NCBI Taxonomy" id="1179818"/>
    <lineage>
        <taxon>Bacteria</taxon>
        <taxon>Bacillati</taxon>
        <taxon>Actinomycetota</taxon>
        <taxon>Actinomycetes</taxon>
        <taxon>Streptosporangiales</taxon>
        <taxon>Nocardiopsidaceae</taxon>
        <taxon>Nocardiopsis</taxon>
    </lineage>
</organism>
<gene>
    <name evidence="3" type="ORF">ACFO4E_20760</name>
</gene>